<organism evidence="1 2">
    <name type="scientific">Rubroshorea leprosula</name>
    <dbReference type="NCBI Taxonomy" id="152421"/>
    <lineage>
        <taxon>Eukaryota</taxon>
        <taxon>Viridiplantae</taxon>
        <taxon>Streptophyta</taxon>
        <taxon>Embryophyta</taxon>
        <taxon>Tracheophyta</taxon>
        <taxon>Spermatophyta</taxon>
        <taxon>Magnoliopsida</taxon>
        <taxon>eudicotyledons</taxon>
        <taxon>Gunneridae</taxon>
        <taxon>Pentapetalae</taxon>
        <taxon>rosids</taxon>
        <taxon>malvids</taxon>
        <taxon>Malvales</taxon>
        <taxon>Dipterocarpaceae</taxon>
        <taxon>Rubroshorea</taxon>
    </lineage>
</organism>
<proteinExistence type="predicted"/>
<sequence length="44" mass="4805">MVLMKETLDCVESHCQNLVMELGHHRASSKKKMSCGDLAGGLLC</sequence>
<protein>
    <submittedName>
        <fullName evidence="1">Uncharacterized protein</fullName>
    </submittedName>
</protein>
<accession>A0AAV5MLN5</accession>
<evidence type="ECO:0000313" key="2">
    <source>
        <dbReference type="Proteomes" id="UP001054252"/>
    </source>
</evidence>
<dbReference type="Proteomes" id="UP001054252">
    <property type="component" value="Unassembled WGS sequence"/>
</dbReference>
<keyword evidence="2" id="KW-1185">Reference proteome</keyword>
<reference evidence="1 2" key="1">
    <citation type="journal article" date="2021" name="Commun. Biol.">
        <title>The genome of Shorea leprosula (Dipterocarpaceae) highlights the ecological relevance of drought in aseasonal tropical rainforests.</title>
        <authorList>
            <person name="Ng K.K.S."/>
            <person name="Kobayashi M.J."/>
            <person name="Fawcett J.A."/>
            <person name="Hatakeyama M."/>
            <person name="Paape T."/>
            <person name="Ng C.H."/>
            <person name="Ang C.C."/>
            <person name="Tnah L.H."/>
            <person name="Lee C.T."/>
            <person name="Nishiyama T."/>
            <person name="Sese J."/>
            <person name="O'Brien M.J."/>
            <person name="Copetti D."/>
            <person name="Mohd Noor M.I."/>
            <person name="Ong R.C."/>
            <person name="Putra M."/>
            <person name="Sireger I.Z."/>
            <person name="Indrioko S."/>
            <person name="Kosugi Y."/>
            <person name="Izuno A."/>
            <person name="Isagi Y."/>
            <person name="Lee S.L."/>
            <person name="Shimizu K.K."/>
        </authorList>
    </citation>
    <scope>NUCLEOTIDE SEQUENCE [LARGE SCALE GENOMIC DNA]</scope>
    <source>
        <strain evidence="1">214</strain>
    </source>
</reference>
<gene>
    <name evidence="1" type="ORF">SLEP1_g56243</name>
</gene>
<dbReference type="AlphaFoldDB" id="A0AAV5MLN5"/>
<name>A0AAV5MLN5_9ROSI</name>
<dbReference type="EMBL" id="BPVZ01000302">
    <property type="protein sequence ID" value="GKV49492.1"/>
    <property type="molecule type" value="Genomic_DNA"/>
</dbReference>
<evidence type="ECO:0000313" key="1">
    <source>
        <dbReference type="EMBL" id="GKV49492.1"/>
    </source>
</evidence>
<comment type="caution">
    <text evidence="1">The sequence shown here is derived from an EMBL/GenBank/DDBJ whole genome shotgun (WGS) entry which is preliminary data.</text>
</comment>